<reference evidence="2" key="2">
    <citation type="journal article" date="2023" name="IMA Fungus">
        <title>Comparative genomic study of the Penicillium genus elucidates a diverse pangenome and 15 lateral gene transfer events.</title>
        <authorList>
            <person name="Petersen C."/>
            <person name="Sorensen T."/>
            <person name="Nielsen M.R."/>
            <person name="Sondergaard T.E."/>
            <person name="Sorensen J.L."/>
            <person name="Fitzpatrick D.A."/>
            <person name="Frisvad J.C."/>
            <person name="Nielsen K.L."/>
        </authorList>
    </citation>
    <scope>NUCLEOTIDE SEQUENCE</scope>
    <source>
        <strain evidence="2">IBT 20477</strain>
    </source>
</reference>
<evidence type="ECO:0000313" key="2">
    <source>
        <dbReference type="EMBL" id="KAJ5182236.1"/>
    </source>
</evidence>
<dbReference type="EMBL" id="JAPQKQ010000009">
    <property type="protein sequence ID" value="KAJ5182236.1"/>
    <property type="molecule type" value="Genomic_DNA"/>
</dbReference>
<comment type="caution">
    <text evidence="2">The sequence shown here is derived from an EMBL/GenBank/DDBJ whole genome shotgun (WGS) entry which is preliminary data.</text>
</comment>
<organism evidence="2 3">
    <name type="scientific">Penicillium cf. viridicatum</name>
    <dbReference type="NCBI Taxonomy" id="2972119"/>
    <lineage>
        <taxon>Eukaryota</taxon>
        <taxon>Fungi</taxon>
        <taxon>Dikarya</taxon>
        <taxon>Ascomycota</taxon>
        <taxon>Pezizomycotina</taxon>
        <taxon>Eurotiomycetes</taxon>
        <taxon>Eurotiomycetidae</taxon>
        <taxon>Eurotiales</taxon>
        <taxon>Aspergillaceae</taxon>
        <taxon>Penicillium</taxon>
    </lineage>
</organism>
<dbReference type="OrthoDB" id="76567at2759"/>
<evidence type="ECO:0000313" key="3">
    <source>
        <dbReference type="Proteomes" id="UP001150942"/>
    </source>
</evidence>
<evidence type="ECO:0000256" key="1">
    <source>
        <dbReference type="SAM" id="MobiDB-lite"/>
    </source>
</evidence>
<accession>A0A9W9IUQ3</accession>
<dbReference type="AlphaFoldDB" id="A0A9W9IUQ3"/>
<gene>
    <name evidence="2" type="ORF">N7449_012383</name>
</gene>
<name>A0A9W9IUQ3_9EURO</name>
<dbReference type="Proteomes" id="UP001150942">
    <property type="component" value="Unassembled WGS sequence"/>
</dbReference>
<proteinExistence type="predicted"/>
<keyword evidence="3" id="KW-1185">Reference proteome</keyword>
<evidence type="ECO:0008006" key="4">
    <source>
        <dbReference type="Google" id="ProtNLM"/>
    </source>
</evidence>
<reference evidence="2" key="1">
    <citation type="submission" date="2022-11" db="EMBL/GenBank/DDBJ databases">
        <authorList>
            <person name="Petersen C."/>
        </authorList>
    </citation>
    <scope>NUCLEOTIDE SEQUENCE</scope>
    <source>
        <strain evidence="2">IBT 20477</strain>
    </source>
</reference>
<feature type="compositionally biased region" description="Basic and acidic residues" evidence="1">
    <location>
        <begin position="78"/>
        <end position="106"/>
    </location>
</feature>
<protein>
    <recommendedName>
        <fullName evidence="4">Restriction endonuclease domain-containing protein</fullName>
    </recommendedName>
</protein>
<feature type="region of interest" description="Disordered" evidence="1">
    <location>
        <begin position="73"/>
        <end position="106"/>
    </location>
</feature>
<sequence>MPGGQHERVICNFRTTLLSNFNFIGLSLRKADFTGHRAERTPELYIKEPVSPYDARVNSAADEYPSLVLEVEASEPPDQLRQDAPRNQTRVDRRDNRRSAPRGFEV</sequence>